<evidence type="ECO:0000313" key="1">
    <source>
        <dbReference type="EMBL" id="KAG9395816.1"/>
    </source>
</evidence>
<dbReference type="EMBL" id="JAHDYR010000008">
    <property type="protein sequence ID" value="KAG9395816.1"/>
    <property type="molecule type" value="Genomic_DNA"/>
</dbReference>
<gene>
    <name evidence="1" type="ORF">J8273_2728</name>
</gene>
<protein>
    <submittedName>
        <fullName evidence="1">Uncharacterized protein</fullName>
    </submittedName>
</protein>
<accession>A0A8J6E3N3</accession>
<organism evidence="1 2">
    <name type="scientific">Carpediemonas membranifera</name>
    <dbReference type="NCBI Taxonomy" id="201153"/>
    <lineage>
        <taxon>Eukaryota</taxon>
        <taxon>Metamonada</taxon>
        <taxon>Carpediemonas-like organisms</taxon>
        <taxon>Carpediemonas</taxon>
    </lineage>
</organism>
<reference evidence="1" key="1">
    <citation type="submission" date="2021-05" db="EMBL/GenBank/DDBJ databases">
        <title>A free-living protist that lacks canonical eukaryotic 1 DNA replication and segregation systems.</title>
        <authorList>
            <person name="Salas-Leiva D.E."/>
            <person name="Tromer E.C."/>
            <person name="Curtis B.A."/>
            <person name="Jerlstrom-Hultqvist J."/>
            <person name="Kolisko M."/>
            <person name="Yi Z."/>
            <person name="Salas-Leiva J.S."/>
            <person name="Gallot-Lavallee L."/>
            <person name="Kops G.J.P.L."/>
            <person name="Archibald J.M."/>
            <person name="Simpson A.G.B."/>
            <person name="Roger A.J."/>
        </authorList>
    </citation>
    <scope>NUCLEOTIDE SEQUENCE</scope>
    <source>
        <strain evidence="1">BICM</strain>
    </source>
</reference>
<dbReference type="Proteomes" id="UP000717585">
    <property type="component" value="Unassembled WGS sequence"/>
</dbReference>
<name>A0A8J6E3N3_9EUKA</name>
<evidence type="ECO:0000313" key="2">
    <source>
        <dbReference type="Proteomes" id="UP000717585"/>
    </source>
</evidence>
<sequence>MAGSLTILSPVSGGGIPVYIDIIDSYLGADVPTLSWLPDRAIRFKLERGQITLQVLNIMVSVSINGEPAQLDDASRCTVHLGDELTISVGVNTATYILSKTEARPPPTPFTYTASQWSSYSSIIAATPPSHDPHLFSLPMPRFPSKQPEPAKRSRRHNASVTEVAPTVDSKNILRQFRVWGRCMDVADLFPPPSEQNTTAMTSIECLTPAGTEQFIAFTKQISPSLVSDNRISCTGHQMMTLVTYITVLTIEDCMVRNIPLELPATQVEKLLAFISTRVHGVDAGAADFLRFLYSRGTRMLPPMPDHPDDVRLTAGPPVSCGLAHLVGVMQLLNPSNQNAQLIGTLTLHGPRGDADESSFAMRAFNPVHPGLGRHLTSKCSCLSEYRGQRRSDDRILLEQTEKITKPVDPQLLLPDPLVGPDLGTPDVSGTVAGALLGHAWDLGMVSPESLSSHQTGTVMSLLRLLVSQASRQRAIKAVLSEYFSGEHFSEGTATLAGFQGQFNGRNVIKVSDKALDTIEGHLAWAADSSAAKLIVSMIRLRRVMTGVSKSPSLDTVAQSHGAVIAQFIDAHGVDRLPDIAISDVALILDTALQHSQLANHTVDATGRVITELSIRPTLGGRSWLGALYGNLCMAIPQDPALFFSAMQCIVSSVSGSGIKPWAAGVALTALASHPDPHPALLQTCLLWIYERTPRLLTDQRADRVVTAQLLAVLARVSLKSAGSGPLGSILELNPPRGAKLEGPIASFREDLCVLIYETCMGLVTDSELGTGNIETIARANPVTKLMVRPGGRNTLPTLRPSVTDISFGDFALEMAPFLATVKATAYSRMMKSSSTHTMALVTSQCPDGASHPSTVKLVEMINDTVKFGYLAEKWGLNLHRSVSIRLRNALGATADGLWGAVSASVEDLVAAIKNPAPTTTPDAAACTALLATTAQGMLINGFALDRQRGKEHIPVAFLEQALRTTPANPVVWLLYTAAMLHGSAEYDEDTTQAYPLLSANWKGGVPPEPPTNAADMLTWGMHGTIRGVYKSTFIAAVTNALGSPAGFSAQILLISTVLFKVQKLMKTAAHQMIIHAHRTPMTLAQYAKAIIPTFVAHVVFHCPSPSGSHDHVTGVPGMLEQYKVFTQLALKRLIDMRNRWVNSTMSMPEVISVNALQSYMYADTQSIVGSAVGSLRAGVAVTEALKNSASYIKDSCERPTELSAAMFRVAFRPTLLPHTDTSTYTGPDLGLLFSRMGHGDPHQVLRLGYWAIMFMGTAHGLTDRVEAMQATAAELWRGLEPYSIPQSTMSISRMIVSNLRIQSNHVVSKISGVIYGIVHYLMAIISAAITDDFTLLFQHFEMAEMTFSETIERHYLALACNSAFIIVLMLASTGDEECLVRSRYIMAILHYLIQTRYDRATKLTTKHRESCQQLYRAAVEALDSGVHAHLPSASDEWRSMARAYHAESMSGIRSAVGFAYDMPRTTILAQAYVASLEATRDTERLTAVLQKVGKERTLFSQGYLTTEVIQSAIDAIRQDSYE</sequence>
<keyword evidence="2" id="KW-1185">Reference proteome</keyword>
<proteinExistence type="predicted"/>
<comment type="caution">
    <text evidence="1">The sequence shown here is derived from an EMBL/GenBank/DDBJ whole genome shotgun (WGS) entry which is preliminary data.</text>
</comment>